<proteinExistence type="predicted"/>
<accession>A0ABU7B8N8</accession>
<protein>
    <submittedName>
        <fullName evidence="1">Uncharacterized protein</fullName>
    </submittedName>
</protein>
<evidence type="ECO:0000313" key="2">
    <source>
        <dbReference type="Proteomes" id="UP001345963"/>
    </source>
</evidence>
<evidence type="ECO:0000313" key="1">
    <source>
        <dbReference type="EMBL" id="MED6246134.1"/>
    </source>
</evidence>
<organism evidence="1 2">
    <name type="scientific">Ataeniobius toweri</name>
    <dbReference type="NCBI Taxonomy" id="208326"/>
    <lineage>
        <taxon>Eukaryota</taxon>
        <taxon>Metazoa</taxon>
        <taxon>Chordata</taxon>
        <taxon>Craniata</taxon>
        <taxon>Vertebrata</taxon>
        <taxon>Euteleostomi</taxon>
        <taxon>Actinopterygii</taxon>
        <taxon>Neopterygii</taxon>
        <taxon>Teleostei</taxon>
        <taxon>Neoteleostei</taxon>
        <taxon>Acanthomorphata</taxon>
        <taxon>Ovalentaria</taxon>
        <taxon>Atherinomorphae</taxon>
        <taxon>Cyprinodontiformes</taxon>
        <taxon>Goodeidae</taxon>
        <taxon>Ataeniobius</taxon>
    </lineage>
</organism>
<dbReference type="Gene3D" id="2.40.70.10">
    <property type="entry name" value="Acid Proteases"/>
    <property type="match status" value="1"/>
</dbReference>
<dbReference type="EMBL" id="JAHUTI010042146">
    <property type="protein sequence ID" value="MED6246134.1"/>
    <property type="molecule type" value="Genomic_DNA"/>
</dbReference>
<gene>
    <name evidence="1" type="ORF">ATANTOWER_013326</name>
</gene>
<name>A0ABU7B8N8_9TELE</name>
<comment type="caution">
    <text evidence="1">The sequence shown here is derived from an EMBL/GenBank/DDBJ whole genome shotgun (WGS) entry which is preliminary data.</text>
</comment>
<reference evidence="1 2" key="1">
    <citation type="submission" date="2021-07" db="EMBL/GenBank/DDBJ databases">
        <authorList>
            <person name="Palmer J.M."/>
        </authorList>
    </citation>
    <scope>NUCLEOTIDE SEQUENCE [LARGE SCALE GENOMIC DNA]</scope>
    <source>
        <strain evidence="1 2">AT_MEX2019</strain>
        <tissue evidence="1">Muscle</tissue>
    </source>
</reference>
<dbReference type="InterPro" id="IPR021109">
    <property type="entry name" value="Peptidase_aspartic_dom_sf"/>
</dbReference>
<dbReference type="Proteomes" id="UP001345963">
    <property type="component" value="Unassembled WGS sequence"/>
</dbReference>
<keyword evidence="2" id="KW-1185">Reference proteome</keyword>
<sequence>MADNVKTLAQLKEWMVKKLFKHAGMKDIQKLKLNPEPLSNKTLSVVGVSGTPQTQALTVPWAVKDEGQTLTHQYLYSLDCPGQLCGKDLANQCWDPAMDFNIKLRYELFWNFSK</sequence>